<name>A0A4Z0PZQ5_9BACT</name>
<reference evidence="2 3" key="1">
    <citation type="submission" date="2019-04" db="EMBL/GenBank/DDBJ databases">
        <authorList>
            <person name="Feng G."/>
            <person name="Zhang J."/>
            <person name="Zhu H."/>
        </authorList>
    </citation>
    <scope>NUCLEOTIDE SEQUENCE [LARGE SCALE GENOMIC DNA]</scope>
    <source>
        <strain evidence="2 3">9PBR-1</strain>
    </source>
</reference>
<dbReference type="Proteomes" id="UP000298471">
    <property type="component" value="Unassembled WGS sequence"/>
</dbReference>
<evidence type="ECO:0000313" key="3">
    <source>
        <dbReference type="Proteomes" id="UP000298471"/>
    </source>
</evidence>
<organism evidence="2 3">
    <name type="scientific">Hymenobacter metallicola</name>
    <dbReference type="NCBI Taxonomy" id="2563114"/>
    <lineage>
        <taxon>Bacteria</taxon>
        <taxon>Pseudomonadati</taxon>
        <taxon>Bacteroidota</taxon>
        <taxon>Cytophagia</taxon>
        <taxon>Cytophagales</taxon>
        <taxon>Hymenobacteraceae</taxon>
        <taxon>Hymenobacter</taxon>
    </lineage>
</organism>
<proteinExistence type="predicted"/>
<dbReference type="EMBL" id="SRMB01000004">
    <property type="protein sequence ID" value="TGE23258.1"/>
    <property type="molecule type" value="Genomic_DNA"/>
</dbReference>
<dbReference type="AlphaFoldDB" id="A0A4Z0PZQ5"/>
<gene>
    <name evidence="2" type="ORF">E5K02_18840</name>
</gene>
<sequence length="313" mass="34575">MKRLSFLRPALLLTTAAASWLTSACTAPRVMTMSGKVTPRGEFRVGGNQAFNIPTETISKTGSVIKEAAEQLAREERIDYSTSGELVDKLQVAALAYIIDPVQPAADLYLRYGVLDRLDVGYKYAFGSHVFDGMYQFMGPTGTPDRPGGPAGAMYGSIGIQYATQRAKLPDIPYLDNINQLLRFKATRHDLLIPLVFSNSFGPEEEIGAISYGLVYSHTFLRYGFDPRNIYSGGGPGSELIPSLPERKQNFSSYGAFFNVKVGYRYAYVVPALAIYYQNYGTYQLLNNKSTKLSGLTFIPSIGLQFRIPTSRK</sequence>
<keyword evidence="1" id="KW-0732">Signal</keyword>
<protein>
    <recommendedName>
        <fullName evidence="4">Outer membrane protein beta-barrel domain-containing protein</fullName>
    </recommendedName>
</protein>
<evidence type="ECO:0008006" key="4">
    <source>
        <dbReference type="Google" id="ProtNLM"/>
    </source>
</evidence>
<evidence type="ECO:0000313" key="2">
    <source>
        <dbReference type="EMBL" id="TGE23258.1"/>
    </source>
</evidence>
<evidence type="ECO:0000256" key="1">
    <source>
        <dbReference type="SAM" id="SignalP"/>
    </source>
</evidence>
<dbReference type="PROSITE" id="PS51257">
    <property type="entry name" value="PROKAR_LIPOPROTEIN"/>
    <property type="match status" value="1"/>
</dbReference>
<feature type="chain" id="PRO_5021271055" description="Outer membrane protein beta-barrel domain-containing protein" evidence="1">
    <location>
        <begin position="25"/>
        <end position="313"/>
    </location>
</feature>
<dbReference type="RefSeq" id="WP_135396804.1">
    <property type="nucleotide sequence ID" value="NZ_SRMB01000004.1"/>
</dbReference>
<comment type="caution">
    <text evidence="2">The sequence shown here is derived from an EMBL/GenBank/DDBJ whole genome shotgun (WGS) entry which is preliminary data.</text>
</comment>
<keyword evidence="3" id="KW-1185">Reference proteome</keyword>
<dbReference type="OrthoDB" id="874053at2"/>
<feature type="signal peptide" evidence="1">
    <location>
        <begin position="1"/>
        <end position="24"/>
    </location>
</feature>
<accession>A0A4Z0PZQ5</accession>